<dbReference type="Pfam" id="PF00107">
    <property type="entry name" value="ADH_zinc_N"/>
    <property type="match status" value="1"/>
</dbReference>
<protein>
    <submittedName>
        <fullName evidence="6">Sorbitol dehydrogenase</fullName>
    </submittedName>
</protein>
<dbReference type="PROSITE" id="PS00059">
    <property type="entry name" value="ADH_ZINC"/>
    <property type="match status" value="1"/>
</dbReference>
<dbReference type="Proteomes" id="UP000075604">
    <property type="component" value="Unassembled WGS sequence"/>
</dbReference>
<dbReference type="InterPro" id="IPR011032">
    <property type="entry name" value="GroES-like_sf"/>
</dbReference>
<dbReference type="CDD" id="cd08261">
    <property type="entry name" value="Zn_ADH7"/>
    <property type="match status" value="1"/>
</dbReference>
<keyword evidence="1 4" id="KW-0479">Metal-binding</keyword>
<dbReference type="InterPro" id="IPR013149">
    <property type="entry name" value="ADH-like_C"/>
</dbReference>
<comment type="cofactor">
    <cofactor evidence="4">
        <name>Zn(2+)</name>
        <dbReference type="ChEBI" id="CHEBI:29105"/>
    </cofactor>
</comment>
<dbReference type="AlphaFoldDB" id="A0A150Q1U1"/>
<dbReference type="Gene3D" id="3.90.180.10">
    <property type="entry name" value="Medium-chain alcohol dehydrogenases, catalytic domain"/>
    <property type="match status" value="1"/>
</dbReference>
<dbReference type="PANTHER" id="PTHR43401:SF2">
    <property type="entry name" value="L-THREONINE 3-DEHYDROGENASE"/>
    <property type="match status" value="1"/>
</dbReference>
<dbReference type="InterPro" id="IPR020843">
    <property type="entry name" value="ER"/>
</dbReference>
<dbReference type="EMBL" id="JELX01000748">
    <property type="protein sequence ID" value="KYF61975.1"/>
    <property type="molecule type" value="Genomic_DNA"/>
</dbReference>
<keyword evidence="3" id="KW-0560">Oxidoreductase</keyword>
<dbReference type="GO" id="GO:0016616">
    <property type="term" value="F:oxidoreductase activity, acting on the CH-OH group of donors, NAD or NADP as acceptor"/>
    <property type="evidence" value="ECO:0007669"/>
    <property type="project" value="UniProtKB-ARBA"/>
</dbReference>
<sequence length="337" mass="35985">MKALTITGPSVAQVTQISEPTPAHDQVLVRVQRVGLCGSDLNTFLGKNPMVTYPRVLGHEVAGTIVELGSGVEADWRVGADVTFTPYTACGVCPSCSAGRRNACRNNKTMGVQRDGALTELVAVPYQKLFTSRRLSLTELALVEPFSVGFHAAARGRVEAEETVLVMGCGGVGLGAIAGAVSRGARVIALDSQEEKLGLARALGAREAVQSNADARERVMDLTNGDGPDVVIEAVGAVATYRDAVEWVKFCGRVVYIGYGKEPVSYETKLFVMKELDILGSRNCMGEFSDVIAFFERRTFDPNLLISKTIPIEGVPEALADWAAYPGRTAKIMVGLS</sequence>
<feature type="domain" description="Enoyl reductase (ER)" evidence="5">
    <location>
        <begin position="8"/>
        <end position="334"/>
    </location>
</feature>
<accession>A0A150Q1U1</accession>
<dbReference type="Gene3D" id="3.40.50.720">
    <property type="entry name" value="NAD(P)-binding Rossmann-like Domain"/>
    <property type="match status" value="1"/>
</dbReference>
<dbReference type="InterPro" id="IPR036291">
    <property type="entry name" value="NAD(P)-bd_dom_sf"/>
</dbReference>
<evidence type="ECO:0000313" key="7">
    <source>
        <dbReference type="Proteomes" id="UP000075604"/>
    </source>
</evidence>
<reference evidence="6 7" key="1">
    <citation type="submission" date="2014-02" db="EMBL/GenBank/DDBJ databases">
        <title>The small core and large imbalanced accessory genome model reveals a collaborative survival strategy of Sorangium cellulosum strains in nature.</title>
        <authorList>
            <person name="Han K."/>
            <person name="Peng R."/>
            <person name="Blom J."/>
            <person name="Li Y.-Z."/>
        </authorList>
    </citation>
    <scope>NUCLEOTIDE SEQUENCE [LARGE SCALE GENOMIC DNA]</scope>
    <source>
        <strain evidence="6 7">So0157-18</strain>
    </source>
</reference>
<organism evidence="6 7">
    <name type="scientific">Sorangium cellulosum</name>
    <name type="common">Polyangium cellulosum</name>
    <dbReference type="NCBI Taxonomy" id="56"/>
    <lineage>
        <taxon>Bacteria</taxon>
        <taxon>Pseudomonadati</taxon>
        <taxon>Myxococcota</taxon>
        <taxon>Polyangia</taxon>
        <taxon>Polyangiales</taxon>
        <taxon>Polyangiaceae</taxon>
        <taxon>Sorangium</taxon>
    </lineage>
</organism>
<dbReference type="SMART" id="SM00829">
    <property type="entry name" value="PKS_ER"/>
    <property type="match status" value="1"/>
</dbReference>
<dbReference type="PANTHER" id="PTHR43401">
    <property type="entry name" value="L-THREONINE 3-DEHYDROGENASE"/>
    <property type="match status" value="1"/>
</dbReference>
<evidence type="ECO:0000313" key="6">
    <source>
        <dbReference type="EMBL" id="KYF61975.1"/>
    </source>
</evidence>
<evidence type="ECO:0000259" key="5">
    <source>
        <dbReference type="SMART" id="SM00829"/>
    </source>
</evidence>
<evidence type="ECO:0000256" key="2">
    <source>
        <dbReference type="ARBA" id="ARBA00022833"/>
    </source>
</evidence>
<gene>
    <name evidence="6" type="ORF">BE04_20925</name>
</gene>
<name>A0A150Q1U1_SORCE</name>
<dbReference type="InterPro" id="IPR050129">
    <property type="entry name" value="Zn_alcohol_dh"/>
</dbReference>
<dbReference type="InterPro" id="IPR002328">
    <property type="entry name" value="ADH_Zn_CS"/>
</dbReference>
<dbReference type="SUPFAM" id="SSF50129">
    <property type="entry name" value="GroES-like"/>
    <property type="match status" value="1"/>
</dbReference>
<dbReference type="InterPro" id="IPR013154">
    <property type="entry name" value="ADH-like_N"/>
</dbReference>
<dbReference type="Pfam" id="PF08240">
    <property type="entry name" value="ADH_N"/>
    <property type="match status" value="1"/>
</dbReference>
<comment type="caution">
    <text evidence="6">The sequence shown here is derived from an EMBL/GenBank/DDBJ whole genome shotgun (WGS) entry which is preliminary data.</text>
</comment>
<proteinExistence type="inferred from homology"/>
<keyword evidence="2 4" id="KW-0862">Zinc</keyword>
<evidence type="ECO:0000256" key="4">
    <source>
        <dbReference type="RuleBase" id="RU361277"/>
    </source>
</evidence>
<evidence type="ECO:0000256" key="3">
    <source>
        <dbReference type="ARBA" id="ARBA00023002"/>
    </source>
</evidence>
<comment type="similarity">
    <text evidence="4">Belongs to the zinc-containing alcohol dehydrogenase family.</text>
</comment>
<dbReference type="GO" id="GO:0008270">
    <property type="term" value="F:zinc ion binding"/>
    <property type="evidence" value="ECO:0007669"/>
    <property type="project" value="InterPro"/>
</dbReference>
<evidence type="ECO:0000256" key="1">
    <source>
        <dbReference type="ARBA" id="ARBA00022723"/>
    </source>
</evidence>
<dbReference type="SUPFAM" id="SSF51735">
    <property type="entry name" value="NAD(P)-binding Rossmann-fold domains"/>
    <property type="match status" value="1"/>
</dbReference>